<dbReference type="HAMAP" id="MF_01384">
    <property type="entry name" value="UreD"/>
    <property type="match status" value="1"/>
</dbReference>
<dbReference type="PANTHER" id="PTHR33643">
    <property type="entry name" value="UREASE ACCESSORY PROTEIN D"/>
    <property type="match status" value="1"/>
</dbReference>
<proteinExistence type="inferred from homology"/>
<dbReference type="GO" id="GO:0016151">
    <property type="term" value="F:nickel cation binding"/>
    <property type="evidence" value="ECO:0007669"/>
    <property type="project" value="InterPro"/>
</dbReference>
<evidence type="ECO:0000256" key="2">
    <source>
        <dbReference type="ARBA" id="ARBA00023186"/>
    </source>
</evidence>
<evidence type="ECO:0000313" key="3">
    <source>
        <dbReference type="EMBL" id="KKN91411.1"/>
    </source>
</evidence>
<name>A0A0F9WY98_9ZZZZ</name>
<organism evidence="3">
    <name type="scientific">marine sediment metagenome</name>
    <dbReference type="NCBI Taxonomy" id="412755"/>
    <lineage>
        <taxon>unclassified sequences</taxon>
        <taxon>metagenomes</taxon>
        <taxon>ecological metagenomes</taxon>
    </lineage>
</organism>
<keyword evidence="2" id="KW-0143">Chaperone</keyword>
<dbReference type="PANTHER" id="PTHR33643:SF1">
    <property type="entry name" value="UREASE ACCESSORY PROTEIN D"/>
    <property type="match status" value="1"/>
</dbReference>
<gene>
    <name evidence="3" type="ORF">LCGC14_0219570</name>
</gene>
<comment type="caution">
    <text evidence="3">The sequence shown here is derived from an EMBL/GenBank/DDBJ whole genome shotgun (WGS) entry which is preliminary data.</text>
</comment>
<evidence type="ECO:0008006" key="4">
    <source>
        <dbReference type="Google" id="ProtNLM"/>
    </source>
</evidence>
<dbReference type="InterPro" id="IPR002669">
    <property type="entry name" value="UreD"/>
</dbReference>
<sequence length="285" mass="31764">MTVAWHLEQHDSPLNWQAGLSLGFSRSGERTQLAHMSHRGPLRIQRPFYPEGADCPHLYILHPPGGLVSGDTLRLQADVGEGANALLTTPSSGKCYRARDNGTFQVQHNRFTLAAGSSLEYLPQDTIAFAGCNAKLITRIDLGDDARCCAWDLLCLGRPAADERFSYGSVEQRLDVWRDGRPIYIERNHFVGGDPLLDAHWGLAGAGVSGTWLATLQLGRQQMDELRETFADYPQLALTQRNGLLIGRYIGAEAEHARNTFIRLWQHLRPLINGRDACPPRIWNT</sequence>
<evidence type="ECO:0000256" key="1">
    <source>
        <dbReference type="ARBA" id="ARBA00007177"/>
    </source>
</evidence>
<dbReference type="AlphaFoldDB" id="A0A0F9WY98"/>
<reference evidence="3" key="1">
    <citation type="journal article" date="2015" name="Nature">
        <title>Complex archaea that bridge the gap between prokaryotes and eukaryotes.</title>
        <authorList>
            <person name="Spang A."/>
            <person name="Saw J.H."/>
            <person name="Jorgensen S.L."/>
            <person name="Zaremba-Niedzwiedzka K."/>
            <person name="Martijn J."/>
            <person name="Lind A.E."/>
            <person name="van Eijk R."/>
            <person name="Schleper C."/>
            <person name="Guy L."/>
            <person name="Ettema T.J."/>
        </authorList>
    </citation>
    <scope>NUCLEOTIDE SEQUENCE</scope>
</reference>
<dbReference type="Pfam" id="PF01774">
    <property type="entry name" value="UreD"/>
    <property type="match status" value="1"/>
</dbReference>
<comment type="similarity">
    <text evidence="1">Belongs to the UreD family.</text>
</comment>
<accession>A0A0F9WY98</accession>
<protein>
    <recommendedName>
        <fullName evidence="4">Urease accessory protein UreD</fullName>
    </recommendedName>
</protein>
<dbReference type="EMBL" id="LAZR01000104">
    <property type="protein sequence ID" value="KKN91411.1"/>
    <property type="molecule type" value="Genomic_DNA"/>
</dbReference>